<evidence type="ECO:0000256" key="8">
    <source>
        <dbReference type="ARBA" id="ARBA00022771"/>
    </source>
</evidence>
<feature type="repeat" description="ANK" evidence="16">
    <location>
        <begin position="1280"/>
        <end position="1312"/>
    </location>
</feature>
<evidence type="ECO:0000313" key="19">
    <source>
        <dbReference type="EMBL" id="KAG6778258.1"/>
    </source>
</evidence>
<evidence type="ECO:0000256" key="12">
    <source>
        <dbReference type="ARBA" id="ARBA00023121"/>
    </source>
</evidence>
<accession>A0A8X7ZW43</accession>
<evidence type="ECO:0000256" key="4">
    <source>
        <dbReference type="ARBA" id="ARBA00022528"/>
    </source>
</evidence>
<dbReference type="InterPro" id="IPR041243">
    <property type="entry name" value="STI1/HOP_DP"/>
</dbReference>
<keyword evidence="20" id="KW-1185">Reference proteome</keyword>
<dbReference type="Pfam" id="PF02037">
    <property type="entry name" value="SAP"/>
    <property type="match status" value="1"/>
</dbReference>
<dbReference type="PROSITE" id="PS50800">
    <property type="entry name" value="SAP"/>
    <property type="match status" value="1"/>
</dbReference>
<evidence type="ECO:0000256" key="3">
    <source>
        <dbReference type="ARBA" id="ARBA00022490"/>
    </source>
</evidence>
<dbReference type="OrthoDB" id="28127at2759"/>
<evidence type="ECO:0000256" key="16">
    <source>
        <dbReference type="PROSITE-ProRule" id="PRU00023"/>
    </source>
</evidence>
<evidence type="ECO:0000256" key="2">
    <source>
        <dbReference type="ARBA" id="ARBA00004496"/>
    </source>
</evidence>
<dbReference type="PROSITE" id="PS50297">
    <property type="entry name" value="ANK_REP_REGION"/>
    <property type="match status" value="2"/>
</dbReference>
<dbReference type="GO" id="GO:0005634">
    <property type="term" value="C:nucleus"/>
    <property type="evidence" value="ECO:0007669"/>
    <property type="project" value="UniProtKB-SubCell"/>
</dbReference>
<dbReference type="SMART" id="SM00248">
    <property type="entry name" value="ANK"/>
    <property type="match status" value="3"/>
</dbReference>
<evidence type="ECO:0000256" key="6">
    <source>
        <dbReference type="ARBA" id="ARBA00022723"/>
    </source>
</evidence>
<proteinExistence type="predicted"/>
<dbReference type="InterPro" id="IPR002110">
    <property type="entry name" value="Ankyrin_rpt"/>
</dbReference>
<dbReference type="InterPro" id="IPR001965">
    <property type="entry name" value="Znf_PHD"/>
</dbReference>
<feature type="compositionally biased region" description="Polar residues" evidence="17">
    <location>
        <begin position="622"/>
        <end position="636"/>
    </location>
</feature>
<evidence type="ECO:0000256" key="7">
    <source>
        <dbReference type="ARBA" id="ARBA00022737"/>
    </source>
</evidence>
<feature type="compositionally biased region" description="Basic and acidic residues" evidence="17">
    <location>
        <begin position="914"/>
        <end position="924"/>
    </location>
</feature>
<dbReference type="InterPro" id="IPR003034">
    <property type="entry name" value="SAP_dom"/>
</dbReference>
<dbReference type="SMART" id="SM00249">
    <property type="entry name" value="PHD"/>
    <property type="match status" value="1"/>
</dbReference>
<dbReference type="PANTHER" id="PTHR10782:SF102">
    <property type="entry name" value="E3 SUMO-PROTEIN LIGASE SIZ1"/>
    <property type="match status" value="1"/>
</dbReference>
<feature type="compositionally biased region" description="Low complexity" evidence="17">
    <location>
        <begin position="1038"/>
        <end position="1047"/>
    </location>
</feature>
<evidence type="ECO:0000256" key="5">
    <source>
        <dbReference type="ARBA" id="ARBA00022640"/>
    </source>
</evidence>
<feature type="region of interest" description="Disordered" evidence="17">
    <location>
        <begin position="910"/>
        <end position="930"/>
    </location>
</feature>
<keyword evidence="11 16" id="KW-0040">ANK repeat</keyword>
<comment type="caution">
    <text evidence="19">The sequence shown here is derived from an EMBL/GenBank/DDBJ whole genome shotgun (WGS) entry which is preliminary data.</text>
</comment>
<keyword evidence="3" id="KW-0963">Cytoplasm</keyword>
<dbReference type="GO" id="GO:0061665">
    <property type="term" value="F:SUMO ligase activity"/>
    <property type="evidence" value="ECO:0007669"/>
    <property type="project" value="TreeGrafter"/>
</dbReference>
<evidence type="ECO:0000259" key="18">
    <source>
        <dbReference type="PROSITE" id="PS50800"/>
    </source>
</evidence>
<dbReference type="CDD" id="cd15570">
    <property type="entry name" value="PHD_Bye1p_SIZ1_like"/>
    <property type="match status" value="1"/>
</dbReference>
<dbReference type="PROSITE" id="PS50088">
    <property type="entry name" value="ANK_REPEAT"/>
    <property type="match status" value="2"/>
</dbReference>
<feature type="domain" description="SAP" evidence="18">
    <location>
        <begin position="11"/>
        <end position="45"/>
    </location>
</feature>
<evidence type="ECO:0000256" key="10">
    <source>
        <dbReference type="ARBA" id="ARBA00022833"/>
    </source>
</evidence>
<evidence type="ECO:0000256" key="17">
    <source>
        <dbReference type="SAM" id="MobiDB-lite"/>
    </source>
</evidence>
<dbReference type="SMART" id="SM00513">
    <property type="entry name" value="SAP"/>
    <property type="match status" value="1"/>
</dbReference>
<keyword evidence="14" id="KW-0539">Nucleus</keyword>
<keyword evidence="5" id="KW-0934">Plastid</keyword>
<dbReference type="PANTHER" id="PTHR10782">
    <property type="entry name" value="ZINC FINGER MIZ DOMAIN-CONTAINING PROTEIN"/>
    <property type="match status" value="1"/>
</dbReference>
<dbReference type="FunFam" id="1.25.40.20:FF:000049">
    <property type="entry name" value="Ankyrin repeat domain-containing protein 2"/>
    <property type="match status" value="1"/>
</dbReference>
<feature type="region of interest" description="Disordered" evidence="17">
    <location>
        <begin position="1012"/>
        <end position="1072"/>
    </location>
</feature>
<keyword evidence="4" id="KW-0150">Chloroplast</keyword>
<dbReference type="Pfam" id="PF17830">
    <property type="entry name" value="STI1-HOP_DP"/>
    <property type="match status" value="1"/>
</dbReference>
<keyword evidence="12" id="KW-0446">Lipid-binding</keyword>
<evidence type="ECO:0000256" key="14">
    <source>
        <dbReference type="ARBA" id="ARBA00023242"/>
    </source>
</evidence>
<dbReference type="GO" id="GO:0016925">
    <property type="term" value="P:protein sumoylation"/>
    <property type="evidence" value="ECO:0007669"/>
    <property type="project" value="TreeGrafter"/>
</dbReference>
<dbReference type="PROSITE" id="PS01359">
    <property type="entry name" value="ZF_PHD_1"/>
    <property type="match status" value="1"/>
</dbReference>
<dbReference type="GO" id="GO:0008289">
    <property type="term" value="F:lipid binding"/>
    <property type="evidence" value="ECO:0007669"/>
    <property type="project" value="UniProtKB-KW"/>
</dbReference>
<dbReference type="InterPro" id="IPR019786">
    <property type="entry name" value="Zinc_finger_PHD-type_CS"/>
</dbReference>
<keyword evidence="6" id="KW-0479">Metal-binding</keyword>
<keyword evidence="10" id="KW-0862">Zinc</keyword>
<dbReference type="GO" id="GO:0000785">
    <property type="term" value="C:chromatin"/>
    <property type="evidence" value="ECO:0007669"/>
    <property type="project" value="TreeGrafter"/>
</dbReference>
<sequence length="1372" mass="149582">MDLVSSCKDKLAFFRIKELKDVLTQLGLSKQGKKQDLVDRILAILSDEQVSKLWAKKSAIGKEEVAKLVDDTYRKMQVSGATDLASRGQVASDCSNSKFNGEMDDPSHSDTKVRCPCGSSLETESMIKCEDFKCHFWQHIGCVIIPEKPMEGNPQVPDVFYCEICRLSRADPFWVTVAHPLCPVKLVTTNIPADGYAEERRYLVYYAGNIKCLVDKVCIYKRLLMCSRPVQGVEKTFQLTRADKDLLAKQEYDVQAWCMLLNDKVPFRMQWPQDTDLQVNGLAVRAINRPGSQLLGANGRDDGPIILNLIPKDSEGERFEDALARVCRCVGGGTATDNADSDSDLEVVADSFGVNLRCPGMQPPFVAMLGGVGSDKNYSGKDHAVLFLKHAVYDHCYWDDRKIMFPEFGFGVLNISCMFNNMFHGSKIPIMWSFAVMLVTSIPELILYMGYVQPIIECNSLSLWQCPICLKNYSLENIIIDPYFNRITSKMTHCSEDITEIEVKPDGSWRVKTKTEAERRDVGELAQWHNPDSTPCFPDGEIKPKVEIVKQTRQEGISEGNAGTGLKLGIRKNRNGIWEVSKPEDMNTFSSGRLQENFEHHEQKVIPMSSSATGSGRDGEDQSVNQDAGGNYDFTSNGMELDSLSLNPYTTYGFTDQNLPVPLGNAEVIVLSDSDDDNDILISSGSVYKSNQNDGDATFSVPSPGIADPFPEDPTLVTGGNSCLGLFNANDEYGMPLWSLASGNQAGPGFQLFNSDVSDALVDLPHGSVDCPLSMNGYALAPETVMGSTCLIPDSSIGRSDMDVNDGLLDNPLAFGGEDPSLQIFLPTGPSDASMHSDMRDQVDVSNGVRSEDWISLRLGGSASSNYADLVPPTNGLNSRQQMPSSLDSLAGTGFFSTLIVPTSAASSFGINDGRSEKASRQRSDSPFSFPRQKRSKLLANFQQGFIQGAGKLYSNQLNLKVKLNLLVQTLGCSGFPIYSIESLPSFAFLSSPPCAVWWQIPDLKPSIHTPSLACLPPPEEKTGSASAAENNSKDSSSKASVTSSTSGEQGRAPPPQSTGLGGASAAAGIPPNPFDFSAMTGLLNDPSIKELAEQISKDPSFNQMAEQLQKTFQGAAAEDAIPNFDTQQYYSTMQQVMQNPQFMTMAERLGNALMQDPSMSQMLESFTNPSQKDQIEERMTRIREDPSLKPILEEIESGGPAAMMRYWNDKDVLQKLGEAMGLAVSEEAGTSVETSGHEEAEEAVNEDESVVHHCASVGDAEGLKNALASGADKDEEDSEGRTALHFSCGYGEVKCAQILLEAGATVDALDKNKNTALHYAAGYGRKECVALLLENGAAVTLQNMDGKTPIDVAKLNNQQEVLKLLEKDAFL</sequence>
<keyword evidence="13" id="KW-0472">Membrane</keyword>
<keyword evidence="9" id="KW-1002">Plastid outer membrane</keyword>
<keyword evidence="8" id="KW-0863">Zinc-finger</keyword>
<gene>
    <name evidence="19" type="ORF">POTOM_018112</name>
</gene>
<feature type="region of interest" description="Disordered" evidence="17">
    <location>
        <begin position="600"/>
        <end position="636"/>
    </location>
</feature>
<dbReference type="GO" id="GO:0008270">
    <property type="term" value="F:zinc ion binding"/>
    <property type="evidence" value="ECO:0007669"/>
    <property type="project" value="UniProtKB-KW"/>
</dbReference>
<keyword evidence="7" id="KW-0677">Repeat</keyword>
<comment type="subcellular location">
    <subcellularLocation>
        <location evidence="2">Cytoplasm</location>
    </subcellularLocation>
    <subcellularLocation>
        <location evidence="1">Nucleus</location>
    </subcellularLocation>
    <subcellularLocation>
        <location evidence="15">Plastid</location>
        <location evidence="15">Chloroplast outer membrane</location>
        <topology evidence="15">Peripheral membrane protein</topology>
        <orientation evidence="15">Cytoplasmic side</orientation>
    </subcellularLocation>
</comment>
<evidence type="ECO:0000313" key="20">
    <source>
        <dbReference type="Proteomes" id="UP000886885"/>
    </source>
</evidence>
<evidence type="ECO:0000256" key="15">
    <source>
        <dbReference type="ARBA" id="ARBA00060453"/>
    </source>
</evidence>
<evidence type="ECO:0000256" key="9">
    <source>
        <dbReference type="ARBA" id="ARBA00022805"/>
    </source>
</evidence>
<evidence type="ECO:0000256" key="11">
    <source>
        <dbReference type="ARBA" id="ARBA00023043"/>
    </source>
</evidence>
<protein>
    <recommendedName>
        <fullName evidence="18">SAP domain-containing protein</fullName>
    </recommendedName>
</protein>
<dbReference type="FunFam" id="1.10.720.30:FF:000014">
    <property type="entry name" value="E3 SUMO-protein ligase SIZ1"/>
    <property type="match status" value="1"/>
</dbReference>
<reference evidence="19" key="1">
    <citation type="journal article" date="2020" name="bioRxiv">
        <title>Hybrid origin of Populus tomentosa Carr. identified through genome sequencing and phylogenomic analysis.</title>
        <authorList>
            <person name="An X."/>
            <person name="Gao K."/>
            <person name="Chen Z."/>
            <person name="Li J."/>
            <person name="Yang X."/>
            <person name="Yang X."/>
            <person name="Zhou J."/>
            <person name="Guo T."/>
            <person name="Zhao T."/>
            <person name="Huang S."/>
            <person name="Miao D."/>
            <person name="Khan W.U."/>
            <person name="Rao P."/>
            <person name="Ye M."/>
            <person name="Lei B."/>
            <person name="Liao W."/>
            <person name="Wang J."/>
            <person name="Ji L."/>
            <person name="Li Y."/>
            <person name="Guo B."/>
            <person name="Mustafa N.S."/>
            <person name="Li S."/>
            <person name="Yun Q."/>
            <person name="Keller S.R."/>
            <person name="Mao J."/>
            <person name="Zhang R."/>
            <person name="Strauss S.H."/>
        </authorList>
    </citation>
    <scope>NUCLEOTIDE SEQUENCE</scope>
    <source>
        <strain evidence="19">GM15</strain>
        <tissue evidence="19">Leaf</tissue>
    </source>
</reference>
<dbReference type="Proteomes" id="UP000886885">
    <property type="component" value="Chromosome 4D"/>
</dbReference>
<name>A0A8X7ZW43_POPTO</name>
<evidence type="ECO:0000256" key="1">
    <source>
        <dbReference type="ARBA" id="ARBA00004123"/>
    </source>
</evidence>
<dbReference type="Pfam" id="PF12796">
    <property type="entry name" value="Ank_2"/>
    <property type="match status" value="1"/>
</dbReference>
<feature type="repeat" description="ANK" evidence="16">
    <location>
        <begin position="1313"/>
        <end position="1345"/>
    </location>
</feature>
<dbReference type="GO" id="GO:0009707">
    <property type="term" value="C:chloroplast outer membrane"/>
    <property type="evidence" value="ECO:0007669"/>
    <property type="project" value="UniProtKB-SubCell"/>
</dbReference>
<evidence type="ECO:0000256" key="13">
    <source>
        <dbReference type="ARBA" id="ARBA00023136"/>
    </source>
</evidence>
<dbReference type="EMBL" id="JAAWWB010000008">
    <property type="protein sequence ID" value="KAG6778258.1"/>
    <property type="molecule type" value="Genomic_DNA"/>
</dbReference>
<dbReference type="FunFam" id="1.25.40.20:FF:000106">
    <property type="entry name" value="Ankyrin repeat domain-containing protein 2"/>
    <property type="match status" value="1"/>
</dbReference>
<organism evidence="19 20">
    <name type="scientific">Populus tomentosa</name>
    <name type="common">Chinese white poplar</name>
    <dbReference type="NCBI Taxonomy" id="118781"/>
    <lineage>
        <taxon>Eukaryota</taxon>
        <taxon>Viridiplantae</taxon>
        <taxon>Streptophyta</taxon>
        <taxon>Embryophyta</taxon>
        <taxon>Tracheophyta</taxon>
        <taxon>Spermatophyta</taxon>
        <taxon>Magnoliopsida</taxon>
        <taxon>eudicotyledons</taxon>
        <taxon>Gunneridae</taxon>
        <taxon>Pentapetalae</taxon>
        <taxon>rosids</taxon>
        <taxon>fabids</taxon>
        <taxon>Malpighiales</taxon>
        <taxon>Salicaceae</taxon>
        <taxon>Saliceae</taxon>
        <taxon>Populus</taxon>
    </lineage>
</organism>